<evidence type="ECO:0000313" key="1">
    <source>
        <dbReference type="EMBL" id="KAF9533304.1"/>
    </source>
</evidence>
<dbReference type="AlphaFoldDB" id="A0A9P6ERE7"/>
<comment type="caution">
    <text evidence="1">The sequence shown here is derived from an EMBL/GenBank/DDBJ whole genome shotgun (WGS) entry which is preliminary data.</text>
</comment>
<organism evidence="1 2">
    <name type="scientific">Crepidotus variabilis</name>
    <dbReference type="NCBI Taxonomy" id="179855"/>
    <lineage>
        <taxon>Eukaryota</taxon>
        <taxon>Fungi</taxon>
        <taxon>Dikarya</taxon>
        <taxon>Basidiomycota</taxon>
        <taxon>Agaricomycotina</taxon>
        <taxon>Agaricomycetes</taxon>
        <taxon>Agaricomycetidae</taxon>
        <taxon>Agaricales</taxon>
        <taxon>Agaricineae</taxon>
        <taxon>Crepidotaceae</taxon>
        <taxon>Crepidotus</taxon>
    </lineage>
</organism>
<sequence length="133" mass="14337">MSGTSGKERNPEILVFFTFTLYTVTLLASPSSANIDARGPLNAGFAAHRSPQVPSLPDPRELTNAAHLALGLPPRLPIFRRFLPGKRTPTIAARDPTPSIITVSGKIQVNRADNGAFVGYVSKNYFSSANRKC</sequence>
<reference evidence="1" key="1">
    <citation type="submission" date="2020-11" db="EMBL/GenBank/DDBJ databases">
        <authorList>
            <consortium name="DOE Joint Genome Institute"/>
            <person name="Ahrendt S."/>
            <person name="Riley R."/>
            <person name="Andreopoulos W."/>
            <person name="Labutti K."/>
            <person name="Pangilinan J."/>
            <person name="Ruiz-Duenas F.J."/>
            <person name="Barrasa J.M."/>
            <person name="Sanchez-Garcia M."/>
            <person name="Camarero S."/>
            <person name="Miyauchi S."/>
            <person name="Serrano A."/>
            <person name="Linde D."/>
            <person name="Babiker R."/>
            <person name="Drula E."/>
            <person name="Ayuso-Fernandez I."/>
            <person name="Pacheco R."/>
            <person name="Padilla G."/>
            <person name="Ferreira P."/>
            <person name="Barriuso J."/>
            <person name="Kellner H."/>
            <person name="Castanera R."/>
            <person name="Alfaro M."/>
            <person name="Ramirez L."/>
            <person name="Pisabarro A.G."/>
            <person name="Kuo A."/>
            <person name="Tritt A."/>
            <person name="Lipzen A."/>
            <person name="He G."/>
            <person name="Yan M."/>
            <person name="Ng V."/>
            <person name="Cullen D."/>
            <person name="Martin F."/>
            <person name="Rosso M.-N."/>
            <person name="Henrissat B."/>
            <person name="Hibbett D."/>
            <person name="Martinez A.T."/>
            <person name="Grigoriev I.V."/>
        </authorList>
    </citation>
    <scope>NUCLEOTIDE SEQUENCE</scope>
    <source>
        <strain evidence="1">CBS 506.95</strain>
    </source>
</reference>
<proteinExistence type="predicted"/>
<dbReference type="Proteomes" id="UP000807306">
    <property type="component" value="Unassembled WGS sequence"/>
</dbReference>
<accession>A0A9P6ERE7</accession>
<name>A0A9P6ERE7_9AGAR</name>
<protein>
    <submittedName>
        <fullName evidence="1">Uncharacterized protein</fullName>
    </submittedName>
</protein>
<evidence type="ECO:0000313" key="2">
    <source>
        <dbReference type="Proteomes" id="UP000807306"/>
    </source>
</evidence>
<dbReference type="EMBL" id="MU157829">
    <property type="protein sequence ID" value="KAF9533304.1"/>
    <property type="molecule type" value="Genomic_DNA"/>
</dbReference>
<keyword evidence="2" id="KW-1185">Reference proteome</keyword>
<gene>
    <name evidence="1" type="ORF">CPB83DRAFT_903249</name>
</gene>